<dbReference type="SMART" id="SM00470">
    <property type="entry name" value="ParB"/>
    <property type="match status" value="1"/>
</dbReference>
<proteinExistence type="predicted"/>
<organism evidence="3 4">
    <name type="scientific">Nostoc flagelliforme CCNUN1</name>
    <dbReference type="NCBI Taxonomy" id="2038116"/>
    <lineage>
        <taxon>Bacteria</taxon>
        <taxon>Bacillati</taxon>
        <taxon>Cyanobacteriota</taxon>
        <taxon>Cyanophyceae</taxon>
        <taxon>Nostocales</taxon>
        <taxon>Nostocaceae</taxon>
        <taxon>Nostoc</taxon>
    </lineage>
</organism>
<gene>
    <name evidence="3" type="ORF">COO91_02062</name>
</gene>
<feature type="region of interest" description="Disordered" evidence="1">
    <location>
        <begin position="644"/>
        <end position="688"/>
    </location>
</feature>
<reference evidence="3 4" key="1">
    <citation type="submission" date="2017-11" db="EMBL/GenBank/DDBJ databases">
        <title>Complete genome of a free-living desiccation-tolerant cyanobacterium and its photosynthetic adaptation to extreme terrestrial habitat.</title>
        <authorList>
            <person name="Shang J."/>
        </authorList>
    </citation>
    <scope>NUCLEOTIDE SEQUENCE [LARGE SCALE GENOMIC DNA]</scope>
    <source>
        <strain evidence="3 4">CCNUN1</strain>
    </source>
</reference>
<dbReference type="Proteomes" id="UP000232003">
    <property type="component" value="Chromosome"/>
</dbReference>
<protein>
    <submittedName>
        <fullName evidence="3">Chromosome segregation protein Spo0J, containings ParB-like nuclease domain</fullName>
    </submittedName>
</protein>
<dbReference type="AlphaFoldDB" id="A0A2K8SL44"/>
<evidence type="ECO:0000259" key="2">
    <source>
        <dbReference type="SMART" id="SM00470"/>
    </source>
</evidence>
<dbReference type="Gene3D" id="3.90.1530.10">
    <property type="entry name" value="Conserved hypothetical protein from pyrococcus furiosus pfu- 392566-001, ParB domain"/>
    <property type="match status" value="1"/>
</dbReference>
<dbReference type="Pfam" id="PF02195">
    <property type="entry name" value="ParB_N"/>
    <property type="match status" value="1"/>
</dbReference>
<dbReference type="InterPro" id="IPR036086">
    <property type="entry name" value="ParB/Sulfiredoxin_sf"/>
</dbReference>
<accession>A0A2K8SL44</accession>
<evidence type="ECO:0000313" key="4">
    <source>
        <dbReference type="Proteomes" id="UP000232003"/>
    </source>
</evidence>
<keyword evidence="4" id="KW-1185">Reference proteome</keyword>
<sequence length="770" mass="83491">MHEGGVPTVLVCWEEDGTPMPEQPALLEVDEVANSGMIKVGDLVRVTSCENGQIIGSRLDFVEEIQARGWILVSNNQVLPIDRWQTIDDPEFDRGDFDWIIGASWGDINVQNALVRASYSTVSLALEFVKQRPPAGNKTRIAGLERKLKQLENGTANLPPIERLRELAMLCGADYIMRSPTAALKANPKAVDMLVTLAEAVQIAADDKEVIDKLTAEAQDYALEQGLRLDIDSDGYWLIHPICNDTASALALCPSVGERVLMYDSPATVISYACTEGGQGVQVEVALQFDDEEEVLHDNGFFLEEMPLLLALESIEPIEPIESVESVESVDDGNVQVAPAVEVEDVPAVELLAVEPVDDGNVQVAPAVELLPVGIYEVSVDRLRSHPINSKIYGEQEDDTALEEMIESSGWIKPLLVTRDGDVVGGNRRLRTAKKKGIRHLIVEVREFDDEADVLEALLLDNAVREKTVEQKVREARFWLPIESAKAKSRKGRSSENQENFPGGSKGQVRDIVAARVGLGSGKNFQKADKVLAIIEADPDSDGAKALLELLNNKSIHYAHRVVCEAEQKPAKWTPKLGEKVTVSLKAEQYAGVSGSVVSAEGTAGFKIRFDEPSDGMETDVIYAALLLPADFAAAATRIAEEEAAKNPAKAVGLSGRSSGSGLLPEQPRNEGFAPNADENLSVPSTPSAPSNVINMPTRPESAPAVNGDAVAAEIAKGMRYLTPDNLAWAITWASNDETNPLTDEHLQALMGAATYIWDKRHPQDVDAAN</sequence>
<evidence type="ECO:0000313" key="3">
    <source>
        <dbReference type="EMBL" id="AUB36161.1"/>
    </source>
</evidence>
<name>A0A2K8SL44_9NOSO</name>
<feature type="compositionally biased region" description="Low complexity" evidence="1">
    <location>
        <begin position="653"/>
        <end position="664"/>
    </location>
</feature>
<dbReference type="EMBL" id="CP024785">
    <property type="protein sequence ID" value="AUB36161.1"/>
    <property type="molecule type" value="Genomic_DNA"/>
</dbReference>
<dbReference type="InterPro" id="IPR003115">
    <property type="entry name" value="ParB_N"/>
</dbReference>
<dbReference type="KEGG" id="nfl:COO91_02062"/>
<feature type="domain" description="ParB-like N-terminal" evidence="2">
    <location>
        <begin position="376"/>
        <end position="463"/>
    </location>
</feature>
<dbReference type="SUPFAM" id="SSF110849">
    <property type="entry name" value="ParB/Sulfiredoxin"/>
    <property type="match status" value="1"/>
</dbReference>
<evidence type="ECO:0000256" key="1">
    <source>
        <dbReference type="SAM" id="MobiDB-lite"/>
    </source>
</evidence>